<dbReference type="EC" id="2.7.1.160" evidence="3"/>
<accession>A0A9W7EZ88</accession>
<reference evidence="9" key="1">
    <citation type="journal article" date="2023" name="Commun. Biol.">
        <title>Genome analysis of Parmales, the sister group of diatoms, reveals the evolutionary specialization of diatoms from phago-mixotrophs to photoautotrophs.</title>
        <authorList>
            <person name="Ban H."/>
            <person name="Sato S."/>
            <person name="Yoshikawa S."/>
            <person name="Yamada K."/>
            <person name="Nakamura Y."/>
            <person name="Ichinomiya M."/>
            <person name="Sato N."/>
            <person name="Blanc-Mathieu R."/>
            <person name="Endo H."/>
            <person name="Kuwata A."/>
            <person name="Ogata H."/>
        </authorList>
    </citation>
    <scope>NUCLEOTIDE SEQUENCE [LARGE SCALE GENOMIC DNA]</scope>
</reference>
<feature type="region of interest" description="Disordered" evidence="7">
    <location>
        <begin position="1"/>
        <end position="43"/>
    </location>
</feature>
<proteinExistence type="inferred from homology"/>
<dbReference type="GO" id="GO:0006388">
    <property type="term" value="P:tRNA splicing, via endonucleolytic cleavage and ligation"/>
    <property type="evidence" value="ECO:0007669"/>
    <property type="project" value="TreeGrafter"/>
</dbReference>
<keyword evidence="4" id="KW-0808">Transferase</keyword>
<evidence type="ECO:0000256" key="3">
    <source>
        <dbReference type="ARBA" id="ARBA00012007"/>
    </source>
</evidence>
<dbReference type="EMBL" id="BLQM01000595">
    <property type="protein sequence ID" value="GMH95248.1"/>
    <property type="molecule type" value="Genomic_DNA"/>
</dbReference>
<evidence type="ECO:0000313" key="9">
    <source>
        <dbReference type="Proteomes" id="UP001162640"/>
    </source>
</evidence>
<dbReference type="InterPro" id="IPR042081">
    <property type="entry name" value="RNA_2'-PTrans_C"/>
</dbReference>
<gene>
    <name evidence="8" type="ORF">TL16_g13111</name>
</gene>
<dbReference type="FunFam" id="3.20.170.30:FF:000002">
    <property type="entry name" value="Phosphotransferase, putative"/>
    <property type="match status" value="1"/>
</dbReference>
<evidence type="ECO:0000256" key="6">
    <source>
        <dbReference type="ARBA" id="ARBA00047949"/>
    </source>
</evidence>
<dbReference type="PANTHER" id="PTHR12684:SF2">
    <property type="entry name" value="TRNA 2'-PHOSPHOTRANSFERASE 1"/>
    <property type="match status" value="1"/>
</dbReference>
<evidence type="ECO:0000256" key="5">
    <source>
        <dbReference type="ARBA" id="ARBA00023027"/>
    </source>
</evidence>
<comment type="catalytic activity">
    <reaction evidence="6">
        <text>2'-phospho-[ligated tRNA] + NAD(+) = mature tRNA + ADP-alpha-D-ribose 1'',2''-cyclic phosphate + nicotinamide</text>
        <dbReference type="Rhea" id="RHEA:23324"/>
        <dbReference type="Rhea" id="RHEA-COMP:11106"/>
        <dbReference type="Rhea" id="RHEA-COMP:11107"/>
        <dbReference type="ChEBI" id="CHEBI:17154"/>
        <dbReference type="ChEBI" id="CHEBI:57540"/>
        <dbReference type="ChEBI" id="CHEBI:76596"/>
        <dbReference type="ChEBI" id="CHEBI:82883"/>
        <dbReference type="ChEBI" id="CHEBI:85027"/>
        <dbReference type="EC" id="2.7.1.160"/>
    </reaction>
</comment>
<dbReference type="Gene3D" id="3.20.170.30">
    <property type="match status" value="1"/>
</dbReference>
<name>A0A9W7EZ88_9STRA</name>
<comment type="function">
    <text evidence="1">Catalyzes the last step of tRNA splicing, the transfer of the splice junction 2'-phosphate from ligated tRNA to NAD to produce ADP-ribose 1''-2'' cyclic phosphate.</text>
</comment>
<dbReference type="InterPro" id="IPR042080">
    <property type="entry name" value="RNA_2'-PTrans_N"/>
</dbReference>
<keyword evidence="5" id="KW-0520">NAD</keyword>
<organism evidence="8 9">
    <name type="scientific">Triparma laevis f. inornata</name>
    <dbReference type="NCBI Taxonomy" id="1714386"/>
    <lineage>
        <taxon>Eukaryota</taxon>
        <taxon>Sar</taxon>
        <taxon>Stramenopiles</taxon>
        <taxon>Ochrophyta</taxon>
        <taxon>Bolidophyceae</taxon>
        <taxon>Parmales</taxon>
        <taxon>Triparmaceae</taxon>
        <taxon>Triparma</taxon>
    </lineage>
</organism>
<dbReference type="Proteomes" id="UP001162640">
    <property type="component" value="Unassembled WGS sequence"/>
</dbReference>
<dbReference type="InterPro" id="IPR002745">
    <property type="entry name" value="Ptrans_KptA/Tpt1"/>
</dbReference>
<sequence>MSSITQFGSQGKPHKGKKSGRKNEWRGGVKRNNKNGEPTHDEKLSRKLSNLLRHRVHANGLTDVLRTDGYVPLDSVLSLPQFKGRTVEDVRAVVANNDKQRFSLLLEDLVLYIRANQGHTISGINEEELLTPIDFLQEDPDKQLIAIHGTYHKSWPAILQSNGLSRMSRNHVHLAADLPGESGVISGMRASCELIVYVDVRAATLMGGLKFFTSSNGVILTPGLGENGMLPLDYVTKVVNRDTNESIFPRPAPAPSET</sequence>
<evidence type="ECO:0000256" key="7">
    <source>
        <dbReference type="SAM" id="MobiDB-lite"/>
    </source>
</evidence>
<dbReference type="Gene3D" id="1.10.10.970">
    <property type="entry name" value="RNA 2'-phosphotransferase, Tpt1/KptA family, N-terminal domain"/>
    <property type="match status" value="1"/>
</dbReference>
<evidence type="ECO:0000256" key="2">
    <source>
        <dbReference type="ARBA" id="ARBA00009836"/>
    </source>
</evidence>
<dbReference type="SUPFAM" id="SSF56399">
    <property type="entry name" value="ADP-ribosylation"/>
    <property type="match status" value="1"/>
</dbReference>
<evidence type="ECO:0000256" key="1">
    <source>
        <dbReference type="ARBA" id="ARBA00003343"/>
    </source>
</evidence>
<dbReference type="GO" id="GO:0000215">
    <property type="term" value="F:tRNA 2'-phosphotransferase activity"/>
    <property type="evidence" value="ECO:0007669"/>
    <property type="project" value="UniProtKB-EC"/>
</dbReference>
<dbReference type="AlphaFoldDB" id="A0A9W7EZ88"/>
<protein>
    <recommendedName>
        <fullName evidence="3">2'-phosphotransferase</fullName>
        <ecNumber evidence="3">2.7.1.160</ecNumber>
    </recommendedName>
</protein>
<dbReference type="PANTHER" id="PTHR12684">
    <property type="entry name" value="PUTATIVE PHOSPHOTRANSFERASE"/>
    <property type="match status" value="1"/>
</dbReference>
<comment type="caution">
    <text evidence="8">The sequence shown here is derived from an EMBL/GenBank/DDBJ whole genome shotgun (WGS) entry which is preliminary data.</text>
</comment>
<dbReference type="Pfam" id="PF01885">
    <property type="entry name" value="PTS_2-RNA"/>
    <property type="match status" value="1"/>
</dbReference>
<evidence type="ECO:0000313" key="8">
    <source>
        <dbReference type="EMBL" id="GMH95248.1"/>
    </source>
</evidence>
<evidence type="ECO:0000256" key="4">
    <source>
        <dbReference type="ARBA" id="ARBA00022679"/>
    </source>
</evidence>
<comment type="similarity">
    <text evidence="2">Belongs to the KptA/TPT1 family.</text>
</comment>